<keyword evidence="5" id="KW-1185">Reference proteome</keyword>
<dbReference type="UniPathway" id="UPA00060"/>
<dbReference type="Pfam" id="PF01266">
    <property type="entry name" value="DAO"/>
    <property type="match status" value="1"/>
</dbReference>
<dbReference type="GO" id="GO:0050660">
    <property type="term" value="F:flavin adenine dinucleotide binding"/>
    <property type="evidence" value="ECO:0007669"/>
    <property type="project" value="InterPro"/>
</dbReference>
<dbReference type="KEGG" id="bsed:DN745_18200"/>
<accession>A0A2Z4FQC3</accession>
<dbReference type="AlphaFoldDB" id="A0A2Z4FQC3"/>
<dbReference type="GO" id="GO:0005737">
    <property type="term" value="C:cytoplasm"/>
    <property type="evidence" value="ECO:0007669"/>
    <property type="project" value="TreeGrafter"/>
</dbReference>
<organism evidence="4 5">
    <name type="scientific">Bradymonas sediminis</name>
    <dbReference type="NCBI Taxonomy" id="1548548"/>
    <lineage>
        <taxon>Bacteria</taxon>
        <taxon>Deltaproteobacteria</taxon>
        <taxon>Bradymonadales</taxon>
        <taxon>Bradymonadaceae</taxon>
        <taxon>Bradymonas</taxon>
    </lineage>
</organism>
<dbReference type="Gene3D" id="3.50.50.60">
    <property type="entry name" value="FAD/NAD(P)-binding domain"/>
    <property type="match status" value="1"/>
</dbReference>
<gene>
    <name evidence="4" type="primary">thiO</name>
    <name evidence="4" type="ORF">DN745_18200</name>
</gene>
<evidence type="ECO:0000256" key="2">
    <source>
        <dbReference type="ARBA" id="ARBA00022977"/>
    </source>
</evidence>
<dbReference type="GO" id="GO:0009229">
    <property type="term" value="P:thiamine diphosphate biosynthetic process"/>
    <property type="evidence" value="ECO:0007669"/>
    <property type="project" value="UniProtKB-UniPathway"/>
</dbReference>
<protein>
    <submittedName>
        <fullName evidence="4">Glycine oxidase ThiO</fullName>
        <ecNumber evidence="4">1.4.3.19</ecNumber>
    </submittedName>
</protein>
<dbReference type="NCBIfam" id="TIGR02352">
    <property type="entry name" value="thiamin_ThiO"/>
    <property type="match status" value="1"/>
</dbReference>
<comment type="pathway">
    <text evidence="1">Cofactor biosynthesis; thiamine diphosphate biosynthesis.</text>
</comment>
<dbReference type="InterPro" id="IPR006076">
    <property type="entry name" value="FAD-dep_OxRdtase"/>
</dbReference>
<dbReference type="InterPro" id="IPR012727">
    <property type="entry name" value="Gly_oxidase_ThiO"/>
</dbReference>
<dbReference type="PANTHER" id="PTHR13847">
    <property type="entry name" value="SARCOSINE DEHYDROGENASE-RELATED"/>
    <property type="match status" value="1"/>
</dbReference>
<dbReference type="EMBL" id="CP030032">
    <property type="protein sequence ID" value="AWV91153.1"/>
    <property type="molecule type" value="Genomic_DNA"/>
</dbReference>
<dbReference type="Proteomes" id="UP000249799">
    <property type="component" value="Chromosome"/>
</dbReference>
<evidence type="ECO:0000256" key="1">
    <source>
        <dbReference type="ARBA" id="ARBA00004948"/>
    </source>
</evidence>
<evidence type="ECO:0000256" key="3">
    <source>
        <dbReference type="ARBA" id="ARBA00023002"/>
    </source>
</evidence>
<dbReference type="GO" id="GO:0043799">
    <property type="term" value="F:glycine oxidase activity"/>
    <property type="evidence" value="ECO:0007669"/>
    <property type="project" value="UniProtKB-EC"/>
</dbReference>
<name>A0A2Z4FQC3_9DELT</name>
<dbReference type="Gene3D" id="3.30.9.10">
    <property type="entry name" value="D-Amino Acid Oxidase, subunit A, domain 2"/>
    <property type="match status" value="1"/>
</dbReference>
<dbReference type="RefSeq" id="WP_111337160.1">
    <property type="nucleotide sequence ID" value="NZ_CP030032.1"/>
</dbReference>
<dbReference type="OrthoDB" id="9805337at2"/>
<dbReference type="SUPFAM" id="SSF51905">
    <property type="entry name" value="FAD/NAD(P)-binding domain"/>
    <property type="match status" value="1"/>
</dbReference>
<dbReference type="InterPro" id="IPR036188">
    <property type="entry name" value="FAD/NAD-bd_sf"/>
</dbReference>
<dbReference type="SUPFAM" id="SSF54373">
    <property type="entry name" value="FAD-linked reductases, C-terminal domain"/>
    <property type="match status" value="1"/>
</dbReference>
<dbReference type="GO" id="GO:0009228">
    <property type="term" value="P:thiamine biosynthetic process"/>
    <property type="evidence" value="ECO:0007669"/>
    <property type="project" value="UniProtKB-KW"/>
</dbReference>
<dbReference type="PANTHER" id="PTHR13847:SF289">
    <property type="entry name" value="GLYCINE OXIDASE"/>
    <property type="match status" value="1"/>
</dbReference>
<keyword evidence="2" id="KW-0784">Thiamine biosynthesis</keyword>
<evidence type="ECO:0000313" key="5">
    <source>
        <dbReference type="Proteomes" id="UP000249799"/>
    </source>
</evidence>
<reference evidence="4 5" key="1">
    <citation type="submission" date="2018-06" db="EMBL/GenBank/DDBJ databases">
        <title>Lujinxingia sediminis gen. nov. sp. nov., a new facultative anaerobic member of the class Deltaproteobacteria, and proposal of Lujinxingaceae fam. nov.</title>
        <authorList>
            <person name="Guo L.-Y."/>
            <person name="Li C.-M."/>
            <person name="Wang S."/>
            <person name="Du Z.-J."/>
        </authorList>
    </citation>
    <scope>NUCLEOTIDE SEQUENCE [LARGE SCALE GENOMIC DNA]</scope>
    <source>
        <strain evidence="4 5">FA350</strain>
    </source>
</reference>
<dbReference type="EC" id="1.4.3.19" evidence="4"/>
<evidence type="ECO:0000313" key="4">
    <source>
        <dbReference type="EMBL" id="AWV91153.1"/>
    </source>
</evidence>
<keyword evidence="3 4" id="KW-0560">Oxidoreductase</keyword>
<proteinExistence type="predicted"/>
<sequence length="374" mass="39714">MIQSTEFAIIGAGVAGLSIGWRLAKSGIKVTIFERDAAGQGASRAAAGMLAPSSEVAFEEDALLHLGLKSLALYPDFVAELEQDAGISVDYRDEGTLLIGLDADDAIALEHTHDYRVKCGLGAEKLDAQQARELEPGLDPNLQSALYIASDHQVDPLRLTQAMAQAFKRAGGQLIENCAIESVDCQGDKVRALRTAAGDRVVCDNLLIAAGAWTRSIKGIPRGVLPRVRPVRGQMLSVALGEPAICRHVIRAPDAYLVPKSDGRLLIGGTMEERGFNPSPTAGGVFELLRGAWETMPGIYDHDLLDIWTGFRPVSIDNLPVLGPTPVDGLWLACGHGRNGILLTPITALGVADAILGGAVPEDLRGFTSARFTI</sequence>